<keyword evidence="2" id="KW-0378">Hydrolase</keyword>
<accession>A0ABR0X7I1</accession>
<dbReference type="Proteomes" id="UP001318860">
    <property type="component" value="Unassembled WGS sequence"/>
</dbReference>
<dbReference type="Pfam" id="PF04083">
    <property type="entry name" value="Abhydro_lipase"/>
    <property type="match status" value="1"/>
</dbReference>
<evidence type="ECO:0000313" key="4">
    <source>
        <dbReference type="EMBL" id="KAK6155394.1"/>
    </source>
</evidence>
<evidence type="ECO:0000256" key="1">
    <source>
        <dbReference type="ARBA" id="ARBA00010701"/>
    </source>
</evidence>
<dbReference type="EMBL" id="JABTTQ020000005">
    <property type="protein sequence ID" value="KAK6155394.1"/>
    <property type="molecule type" value="Genomic_DNA"/>
</dbReference>
<dbReference type="Pfam" id="PF00756">
    <property type="entry name" value="Esterase"/>
    <property type="match status" value="1"/>
</dbReference>
<gene>
    <name evidence="4" type="ORF">DH2020_009642</name>
</gene>
<proteinExistence type="inferred from homology"/>
<name>A0ABR0X7I1_REHGL</name>
<evidence type="ECO:0000256" key="2">
    <source>
        <dbReference type="PIRNR" id="PIRNR000862"/>
    </source>
</evidence>
<feature type="domain" description="Partial AB-hydrolase lipase" evidence="3">
    <location>
        <begin position="51"/>
        <end position="108"/>
    </location>
</feature>
<dbReference type="InterPro" id="IPR025483">
    <property type="entry name" value="Lipase_euk"/>
</dbReference>
<dbReference type="Gene3D" id="3.40.50.1820">
    <property type="entry name" value="alpha/beta hydrolase"/>
    <property type="match status" value="1"/>
</dbReference>
<dbReference type="SUPFAM" id="SSF53474">
    <property type="entry name" value="alpha/beta-Hydrolases"/>
    <property type="match status" value="1"/>
</dbReference>
<keyword evidence="2" id="KW-0442">Lipid degradation</keyword>
<sequence length="369" mass="41170">MKIIPTALPMPTTLSVCRSSFYYTCLIKHSPPPAVFFPRTGAPPDGVCSAAVTIHGYKCQEFQVTTDDGYILSVQRIPVGRDGGDGGTRPPVLLQHGLFIDGVSWLMNSPEESLAMILADNGFDEFWNWTWDDLIIHELPSLIDLVFKQTAQKIHYVGHSQGSLMVLGTLSQGKLDNVKSAALLSPIAYLSHITSPIGVLAARVFLNETGVDLLCAHPTVVCNDMLTTYTGKNCCLNKSTVEKFMQNELQPTATKNMVHFAQGIRDGVLSKYDYGNAYNNLKHYGEEKPPVYDLFKIPTDFPLFLSHGGQDALSDVNDVQILLDYLKSHDKDKLQVQFIQDYAHVDFIMGFNANHLVYSHIIEFFRRHN</sequence>
<protein>
    <recommendedName>
        <fullName evidence="2">Lipase</fullName>
    </recommendedName>
</protein>
<dbReference type="InterPro" id="IPR006693">
    <property type="entry name" value="AB_hydrolase_lipase"/>
</dbReference>
<evidence type="ECO:0000313" key="5">
    <source>
        <dbReference type="Proteomes" id="UP001318860"/>
    </source>
</evidence>
<dbReference type="InterPro" id="IPR029058">
    <property type="entry name" value="AB_hydrolase_fold"/>
</dbReference>
<organism evidence="4 5">
    <name type="scientific">Rehmannia glutinosa</name>
    <name type="common">Chinese foxglove</name>
    <dbReference type="NCBI Taxonomy" id="99300"/>
    <lineage>
        <taxon>Eukaryota</taxon>
        <taxon>Viridiplantae</taxon>
        <taxon>Streptophyta</taxon>
        <taxon>Embryophyta</taxon>
        <taxon>Tracheophyta</taxon>
        <taxon>Spermatophyta</taxon>
        <taxon>Magnoliopsida</taxon>
        <taxon>eudicotyledons</taxon>
        <taxon>Gunneridae</taxon>
        <taxon>Pentapetalae</taxon>
        <taxon>asterids</taxon>
        <taxon>lamiids</taxon>
        <taxon>Lamiales</taxon>
        <taxon>Orobanchaceae</taxon>
        <taxon>Rehmannieae</taxon>
        <taxon>Rehmannia</taxon>
    </lineage>
</organism>
<evidence type="ECO:0000259" key="3">
    <source>
        <dbReference type="Pfam" id="PF04083"/>
    </source>
</evidence>
<keyword evidence="2" id="KW-0443">Lipid metabolism</keyword>
<keyword evidence="5" id="KW-1185">Reference proteome</keyword>
<dbReference type="PIRSF" id="PIRSF000862">
    <property type="entry name" value="Steryl_ester_lip"/>
    <property type="match status" value="1"/>
</dbReference>
<comment type="similarity">
    <text evidence="1 2">Belongs to the AB hydrolase superfamily. Lipase family.</text>
</comment>
<reference evidence="4 5" key="1">
    <citation type="journal article" date="2021" name="Comput. Struct. Biotechnol. J.">
        <title>De novo genome assembly of the potent medicinal plant Rehmannia glutinosa using nanopore technology.</title>
        <authorList>
            <person name="Ma L."/>
            <person name="Dong C."/>
            <person name="Song C."/>
            <person name="Wang X."/>
            <person name="Zheng X."/>
            <person name="Niu Y."/>
            <person name="Chen S."/>
            <person name="Feng W."/>
        </authorList>
    </citation>
    <scope>NUCLEOTIDE SEQUENCE [LARGE SCALE GENOMIC DNA]</scope>
    <source>
        <strain evidence="4">DH-2019</strain>
    </source>
</reference>
<comment type="caution">
    <text evidence="4">The sequence shown here is derived from an EMBL/GenBank/DDBJ whole genome shotgun (WGS) entry which is preliminary data.</text>
</comment>
<dbReference type="InterPro" id="IPR000801">
    <property type="entry name" value="Esterase-like"/>
</dbReference>
<dbReference type="PANTHER" id="PTHR11005">
    <property type="entry name" value="LYSOSOMAL ACID LIPASE-RELATED"/>
    <property type="match status" value="1"/>
</dbReference>